<keyword evidence="2" id="KW-0489">Methyltransferase</keyword>
<dbReference type="InterPro" id="IPR029063">
    <property type="entry name" value="SAM-dependent_MTases_sf"/>
</dbReference>
<evidence type="ECO:0000259" key="1">
    <source>
        <dbReference type="Pfam" id="PF08242"/>
    </source>
</evidence>
<feature type="domain" description="Methyltransferase type 12" evidence="1">
    <location>
        <begin position="53"/>
        <end position="148"/>
    </location>
</feature>
<dbReference type="SUPFAM" id="SSF53335">
    <property type="entry name" value="S-adenosyl-L-methionine-dependent methyltransferases"/>
    <property type="match status" value="1"/>
</dbReference>
<dbReference type="AlphaFoldDB" id="A0A940XI62"/>
<gene>
    <name evidence="2" type="ORF">J5Y05_10810</name>
</gene>
<dbReference type="PANTHER" id="PTHR43861">
    <property type="entry name" value="TRANS-ACONITATE 2-METHYLTRANSFERASE-RELATED"/>
    <property type="match status" value="1"/>
</dbReference>
<dbReference type="PANTHER" id="PTHR43861:SF1">
    <property type="entry name" value="TRANS-ACONITATE 2-METHYLTRANSFERASE"/>
    <property type="match status" value="1"/>
</dbReference>
<dbReference type="RefSeq" id="WP_210870908.1">
    <property type="nucleotide sequence ID" value="NZ_JAGPNL010000002.1"/>
</dbReference>
<dbReference type="Gene3D" id="3.40.50.150">
    <property type="entry name" value="Vaccinia Virus protein VP39"/>
    <property type="match status" value="1"/>
</dbReference>
<dbReference type="GO" id="GO:0017000">
    <property type="term" value="P:antibiotic biosynthetic process"/>
    <property type="evidence" value="ECO:0007669"/>
    <property type="project" value="UniProtKB-ARBA"/>
</dbReference>
<sequence>MPLLRDAALATAFDHGADRYDRLVALNPGYHAQLRRSARRLAALDGGGARRLLDLGCGTGASTAALAAAFPGAEIVGVDASAGMLRRAGAKRRPSRVRFVHAPAEELDRAEVGGPFDAVFAAYLFRNLADPDAVLAAVRGALVPGGWLAVHDYALSGRRTDRLVWSAVCRGVIVPLGTATGDRGLYGHLRCSVAEFDTAPAFGARLRRAGFGQVRVLPLPGWQTGIAHTFLARRPAADGDR</sequence>
<dbReference type="GO" id="GO:0032259">
    <property type="term" value="P:methylation"/>
    <property type="evidence" value="ECO:0007669"/>
    <property type="project" value="UniProtKB-KW"/>
</dbReference>
<accession>A0A940XI62</accession>
<keyword evidence="2" id="KW-0808">Transferase</keyword>
<proteinExistence type="predicted"/>
<dbReference type="EMBL" id="JAGPNL010000002">
    <property type="protein sequence ID" value="MBQ0827001.1"/>
    <property type="molecule type" value="Genomic_DNA"/>
</dbReference>
<dbReference type="GO" id="GO:0008168">
    <property type="term" value="F:methyltransferase activity"/>
    <property type="evidence" value="ECO:0007669"/>
    <property type="project" value="UniProtKB-KW"/>
</dbReference>
<evidence type="ECO:0000313" key="3">
    <source>
        <dbReference type="Proteomes" id="UP000677875"/>
    </source>
</evidence>
<keyword evidence="3" id="KW-1185">Reference proteome</keyword>
<dbReference type="Pfam" id="PF08242">
    <property type="entry name" value="Methyltransf_12"/>
    <property type="match status" value="1"/>
</dbReference>
<dbReference type="InterPro" id="IPR013217">
    <property type="entry name" value="Methyltransf_12"/>
</dbReference>
<dbReference type="CDD" id="cd02440">
    <property type="entry name" value="AdoMet_MTases"/>
    <property type="match status" value="1"/>
</dbReference>
<comment type="caution">
    <text evidence="2">The sequence shown here is derived from an EMBL/GenBank/DDBJ whole genome shotgun (WGS) entry which is preliminary data.</text>
</comment>
<protein>
    <submittedName>
        <fullName evidence="2">Methyltransferase domain-containing protein</fullName>
    </submittedName>
</protein>
<reference evidence="2" key="1">
    <citation type="submission" date="2021-04" db="EMBL/GenBank/DDBJ databases">
        <title>Genome seq and assembly of Streptomyces sp. RG38.</title>
        <authorList>
            <person name="Chhetri G."/>
        </authorList>
    </citation>
    <scope>NUCLEOTIDE SEQUENCE</scope>
    <source>
        <strain evidence="2">RG38</strain>
    </source>
</reference>
<evidence type="ECO:0000313" key="2">
    <source>
        <dbReference type="EMBL" id="MBQ0827001.1"/>
    </source>
</evidence>
<organism evidence="2 3">
    <name type="scientific">Streptomyces tagetis</name>
    <dbReference type="NCBI Taxonomy" id="2820809"/>
    <lineage>
        <taxon>Bacteria</taxon>
        <taxon>Bacillati</taxon>
        <taxon>Actinomycetota</taxon>
        <taxon>Actinomycetes</taxon>
        <taxon>Kitasatosporales</taxon>
        <taxon>Streptomycetaceae</taxon>
        <taxon>Streptomyces</taxon>
    </lineage>
</organism>
<dbReference type="Proteomes" id="UP000677875">
    <property type="component" value="Unassembled WGS sequence"/>
</dbReference>
<name>A0A940XI62_9ACTN</name>